<reference evidence="3 4" key="1">
    <citation type="submission" date="2016-11" db="EMBL/GenBank/DDBJ databases">
        <authorList>
            <person name="Jaros S."/>
            <person name="Januszkiewicz K."/>
            <person name="Wedrychowicz H."/>
        </authorList>
    </citation>
    <scope>NUCLEOTIDE SEQUENCE [LARGE SCALE GENOMIC DNA]</scope>
    <source>
        <strain evidence="3 4">DSM 14214</strain>
    </source>
</reference>
<dbReference type="AlphaFoldDB" id="A0A1M6RKM5"/>
<evidence type="ECO:0000313" key="3">
    <source>
        <dbReference type="EMBL" id="SHK32979.1"/>
    </source>
</evidence>
<dbReference type="SMART" id="SM00530">
    <property type="entry name" value="HTH_XRE"/>
    <property type="match status" value="1"/>
</dbReference>
<protein>
    <submittedName>
        <fullName evidence="3">DNA-binding transcriptional regulator, XRE-family HTH domain</fullName>
    </submittedName>
</protein>
<dbReference type="SUPFAM" id="SSF47413">
    <property type="entry name" value="lambda repressor-like DNA-binding domains"/>
    <property type="match status" value="1"/>
</dbReference>
<dbReference type="InterPro" id="IPR025868">
    <property type="entry name" value="Zn_ribbon_dom_put"/>
</dbReference>
<name>A0A1M6RKM5_9FIRM</name>
<dbReference type="Proteomes" id="UP000183975">
    <property type="component" value="Unassembled WGS sequence"/>
</dbReference>
<dbReference type="OrthoDB" id="9801008at2"/>
<feature type="domain" description="HTH cro/C1-type" evidence="2">
    <location>
        <begin position="7"/>
        <end position="61"/>
    </location>
</feature>
<dbReference type="PANTHER" id="PTHR46558">
    <property type="entry name" value="TRACRIPTIONAL REGULATORY PROTEIN-RELATED-RELATED"/>
    <property type="match status" value="1"/>
</dbReference>
<gene>
    <name evidence="3" type="ORF">SAMN02745138_01565</name>
</gene>
<dbReference type="RefSeq" id="WP_072850716.1">
    <property type="nucleotide sequence ID" value="NZ_FRAH01000023.1"/>
</dbReference>
<dbReference type="EMBL" id="FRAH01000023">
    <property type="protein sequence ID" value="SHK32979.1"/>
    <property type="molecule type" value="Genomic_DNA"/>
</dbReference>
<dbReference type="InterPro" id="IPR010982">
    <property type="entry name" value="Lambda_DNA-bd_dom_sf"/>
</dbReference>
<dbReference type="InterPro" id="IPR001387">
    <property type="entry name" value="Cro/C1-type_HTH"/>
</dbReference>
<dbReference type="GO" id="GO:0003677">
    <property type="term" value="F:DNA binding"/>
    <property type="evidence" value="ECO:0007669"/>
    <property type="project" value="UniProtKB-KW"/>
</dbReference>
<evidence type="ECO:0000313" key="4">
    <source>
        <dbReference type="Proteomes" id="UP000183975"/>
    </source>
</evidence>
<organism evidence="3 4">
    <name type="scientific">Anaerotignum lactatifermentans DSM 14214</name>
    <dbReference type="NCBI Taxonomy" id="1121323"/>
    <lineage>
        <taxon>Bacteria</taxon>
        <taxon>Bacillati</taxon>
        <taxon>Bacillota</taxon>
        <taxon>Clostridia</taxon>
        <taxon>Lachnospirales</taxon>
        <taxon>Anaerotignaceae</taxon>
        <taxon>Anaerotignum</taxon>
    </lineage>
</organism>
<evidence type="ECO:0000256" key="1">
    <source>
        <dbReference type="ARBA" id="ARBA00023125"/>
    </source>
</evidence>
<evidence type="ECO:0000259" key="2">
    <source>
        <dbReference type="PROSITE" id="PS50943"/>
    </source>
</evidence>
<dbReference type="Pfam" id="PF01381">
    <property type="entry name" value="HTH_3"/>
    <property type="match status" value="1"/>
</dbReference>
<sequence>METKEVLLQLRKAHDLTQEEMAKHLLVTRQAVSRWETGETIPNAETLKLISKEFHVSINTLLGMPQRLFCQCCGMPLDDDGLLSQEKDGSFNEDYCKWCYTDGKFTYTSMEELMDRCVPILQEQFPETTEQQLRDMMQKQLPQLKHWKK</sequence>
<dbReference type="Pfam" id="PF12674">
    <property type="entry name" value="Zn_ribbon_2"/>
    <property type="match status" value="1"/>
</dbReference>
<accession>A0A1M6RKM5</accession>
<dbReference type="PROSITE" id="PS50943">
    <property type="entry name" value="HTH_CROC1"/>
    <property type="match status" value="1"/>
</dbReference>
<dbReference type="CDD" id="cd00093">
    <property type="entry name" value="HTH_XRE"/>
    <property type="match status" value="1"/>
</dbReference>
<proteinExistence type="predicted"/>
<dbReference type="PANTHER" id="PTHR46558:SF11">
    <property type="entry name" value="HTH-TYPE TRANSCRIPTIONAL REGULATOR XRE"/>
    <property type="match status" value="1"/>
</dbReference>
<keyword evidence="4" id="KW-1185">Reference proteome</keyword>
<keyword evidence="1 3" id="KW-0238">DNA-binding</keyword>
<dbReference type="Gene3D" id="1.10.260.40">
    <property type="entry name" value="lambda repressor-like DNA-binding domains"/>
    <property type="match status" value="1"/>
</dbReference>